<organism evidence="3 4">
    <name type="scientific">Phycomyces blakesleeanus</name>
    <dbReference type="NCBI Taxonomy" id="4837"/>
    <lineage>
        <taxon>Eukaryota</taxon>
        <taxon>Fungi</taxon>
        <taxon>Fungi incertae sedis</taxon>
        <taxon>Mucoromycota</taxon>
        <taxon>Mucoromycotina</taxon>
        <taxon>Mucoromycetes</taxon>
        <taxon>Mucorales</taxon>
        <taxon>Phycomycetaceae</taxon>
        <taxon>Phycomyces</taxon>
    </lineage>
</organism>
<accession>A0ABR3ATI3</accession>
<feature type="compositionally biased region" description="Basic and acidic residues" evidence="1">
    <location>
        <begin position="27"/>
        <end position="40"/>
    </location>
</feature>
<feature type="compositionally biased region" description="Basic and acidic residues" evidence="1">
    <location>
        <begin position="48"/>
        <end position="73"/>
    </location>
</feature>
<gene>
    <name evidence="3" type="ORF">J3Q64DRAFT_1754827</name>
</gene>
<dbReference type="InterPro" id="IPR018564">
    <property type="entry name" value="Repl_chkpnt_MRC1_dom"/>
</dbReference>
<reference evidence="3 4" key="1">
    <citation type="submission" date="2024-04" db="EMBL/GenBank/DDBJ databases">
        <title>Symmetric and asymmetric DNA N6-adenine methylation regulates different biological responses in Mucorales.</title>
        <authorList>
            <consortium name="Lawrence Berkeley National Laboratory"/>
            <person name="Lax C."/>
            <person name="Mondo S.J."/>
            <person name="Osorio-Concepcion M."/>
            <person name="Muszewska A."/>
            <person name="Corrochano-Luque M."/>
            <person name="Gutierrez G."/>
            <person name="Riley R."/>
            <person name="Lipzen A."/>
            <person name="Guo J."/>
            <person name="Hundley H."/>
            <person name="Amirebrahimi M."/>
            <person name="Ng V."/>
            <person name="Lorenzo-Gutierrez D."/>
            <person name="Binder U."/>
            <person name="Yang J."/>
            <person name="Song Y."/>
            <person name="Canovas D."/>
            <person name="Navarro E."/>
            <person name="Freitag M."/>
            <person name="Gabaldon T."/>
            <person name="Grigoriev I.V."/>
            <person name="Corrochano L.M."/>
            <person name="Nicolas F.E."/>
            <person name="Garre V."/>
        </authorList>
    </citation>
    <scope>NUCLEOTIDE SEQUENCE [LARGE SCALE GENOMIC DNA]</scope>
    <source>
        <strain evidence="3 4">L51</strain>
    </source>
</reference>
<feature type="compositionally biased region" description="Acidic residues" evidence="1">
    <location>
        <begin position="110"/>
        <end position="157"/>
    </location>
</feature>
<feature type="compositionally biased region" description="Acidic residues" evidence="1">
    <location>
        <begin position="314"/>
        <end position="325"/>
    </location>
</feature>
<evidence type="ECO:0000256" key="1">
    <source>
        <dbReference type="SAM" id="MobiDB-lite"/>
    </source>
</evidence>
<feature type="compositionally biased region" description="Acidic residues" evidence="1">
    <location>
        <begin position="265"/>
        <end position="284"/>
    </location>
</feature>
<evidence type="ECO:0000313" key="4">
    <source>
        <dbReference type="Proteomes" id="UP001448207"/>
    </source>
</evidence>
<protein>
    <submittedName>
        <fullName evidence="3">MRC1-like domain-containing protein</fullName>
    </submittedName>
</protein>
<sequence>MAWSPVHNSRTTHRDLNKQLQERIAREMLERRKQMEEKARARGSYTSPEERAKQILEREREAARIKMEVDKHFMKNTGANNERDEDEDENDGDYEEEGEEGDKKLRDGYAVDEDMDEIQYSGEEEEEEDDDEEEEEGRNGDVEGDDGDDENELDEDAVGISKNTRTTGFDAANSSDEEESVLPNRNRKRRRNNKNILMDDDEVQEQITAPKKPEPKNSITNFFNNQKTKTALSSDAADTEGLDKDLSKGATKPLSRLVKRTIELDSSDTEMNIEQENEDDEDSNEQNIAIFKPKKIVPKSTLSAKGPKEKSEYVEEEAQESEDEFYGQGGPEADENDENLDEYEQDGLLVERNEETDQMDEATLRAVFNKDMEERDKNMTQRLMNDITGGGLRRRLAAKEAGLMLEDYDFYDDDDMDLVAIRRAASAKRRKMLQEGGNQLEALAKDPKTAAFAKAAMPLLKDEEMLLLSDGEEEEPEEPKKDKKTNHLGSEDEESEDEETNEDKNVDVIEGEYDGNELFRAKRANILATSGFSEGLGDNDDLFLNRGYGGSKDDVDDWTVRFSAQVQIETKRSGVNAIEVTDRTKSLFKNPSKLEKFHGLLSEANGVIGGSSDTGGRKGFGAPQQKERGFVNTLGPTKDESAKPQEKRKKRLLGILGRAGSFT</sequence>
<feature type="domain" description="DNA replication checkpoint mediator MRC1" evidence="2">
    <location>
        <begin position="308"/>
        <end position="454"/>
    </location>
</feature>
<feature type="compositionally biased region" description="Polar residues" evidence="1">
    <location>
        <begin position="217"/>
        <end position="233"/>
    </location>
</feature>
<comment type="caution">
    <text evidence="3">The sequence shown here is derived from an EMBL/GenBank/DDBJ whole genome shotgun (WGS) entry which is preliminary data.</text>
</comment>
<dbReference type="EMBL" id="JBCLYO010000017">
    <property type="protein sequence ID" value="KAL0081671.1"/>
    <property type="molecule type" value="Genomic_DNA"/>
</dbReference>
<evidence type="ECO:0000313" key="3">
    <source>
        <dbReference type="EMBL" id="KAL0081671.1"/>
    </source>
</evidence>
<feature type="region of interest" description="Disordered" evidence="1">
    <location>
        <begin position="608"/>
        <end position="650"/>
    </location>
</feature>
<proteinExistence type="predicted"/>
<feature type="compositionally biased region" description="Gly residues" evidence="1">
    <location>
        <begin position="608"/>
        <end position="619"/>
    </location>
</feature>
<feature type="compositionally biased region" description="Acidic residues" evidence="1">
    <location>
        <begin position="332"/>
        <end position="341"/>
    </location>
</feature>
<feature type="region of interest" description="Disordered" evidence="1">
    <location>
        <begin position="469"/>
        <end position="510"/>
    </location>
</feature>
<dbReference type="Pfam" id="PF09444">
    <property type="entry name" value="MRC1"/>
    <property type="match status" value="1"/>
</dbReference>
<feature type="compositionally biased region" description="Acidic residues" evidence="1">
    <location>
        <begin position="83"/>
        <end position="100"/>
    </location>
</feature>
<dbReference type="Proteomes" id="UP001448207">
    <property type="component" value="Unassembled WGS sequence"/>
</dbReference>
<evidence type="ECO:0000259" key="2">
    <source>
        <dbReference type="Pfam" id="PF09444"/>
    </source>
</evidence>
<name>A0ABR3ATI3_PHYBL</name>
<keyword evidence="4" id="KW-1185">Reference proteome</keyword>
<feature type="compositionally biased region" description="Acidic residues" evidence="1">
    <location>
        <begin position="491"/>
        <end position="501"/>
    </location>
</feature>
<feature type="region of interest" description="Disordered" evidence="1">
    <location>
        <begin position="27"/>
        <end position="341"/>
    </location>
</feature>